<dbReference type="InterPro" id="IPR013098">
    <property type="entry name" value="Ig_I-set"/>
</dbReference>
<dbReference type="PANTHER" id="PTHR35971">
    <property type="entry name" value="SI:DKEY-31G6.6"/>
    <property type="match status" value="1"/>
</dbReference>
<dbReference type="InterPro" id="IPR003598">
    <property type="entry name" value="Ig_sub2"/>
</dbReference>
<dbReference type="InterPro" id="IPR036179">
    <property type="entry name" value="Ig-like_dom_sf"/>
</dbReference>
<evidence type="ECO:0000256" key="3">
    <source>
        <dbReference type="ARBA" id="ARBA00022553"/>
    </source>
</evidence>
<dbReference type="InterPro" id="IPR052385">
    <property type="entry name" value="Obscurin/Obscurin-like_Reg"/>
</dbReference>
<keyword evidence="3" id="KW-0597">Phosphoprotein</keyword>
<dbReference type="InterPro" id="IPR013783">
    <property type="entry name" value="Ig-like_fold"/>
</dbReference>
<sequence>HVYRFVSFLLCRLCFCYLTILHYLQNIVLQEVSPSTAVTSWMKDGSNLRESPKHKFTSDGKDRKLNIIDVQLSDTGEYTCVAKNAGKEISCTAKLIVEARVIGLQRPLKDVTVTAGETATFECELSYEGIAVEWFLGGTKLEPSDRVSFLGFVSSPAQGVQPFENKVFCPDDPEIFSLVSALLFSAERLKIITPLKDTEGKEGQEVVLNCEVNTEGAKAKWLKNDDTIFESSKYVITQRDNVFSLRIKDVQKGDESNYSINLTNQRGEHAKSNCSLTIRGEWFLAAAWLHVLLCLQSHCHIK</sequence>
<dbReference type="Pfam" id="PF07679">
    <property type="entry name" value="I-set"/>
    <property type="match status" value="2"/>
</dbReference>
<evidence type="ECO:0000313" key="6">
    <source>
        <dbReference type="Ensembl" id="ENSPNYP00000019359.1"/>
    </source>
</evidence>
<dbReference type="AlphaFoldDB" id="A0A3B4GBB3"/>
<evidence type="ECO:0000256" key="2">
    <source>
        <dbReference type="ARBA" id="ARBA00022490"/>
    </source>
</evidence>
<comment type="subcellular location">
    <subcellularLocation>
        <location evidence="1">Cytoplasm</location>
    </subcellularLocation>
</comment>
<feature type="domain" description="Ig-like" evidence="5">
    <location>
        <begin position="173"/>
        <end position="277"/>
    </location>
</feature>
<dbReference type="PANTHER" id="PTHR35971:SF5">
    <property type="entry name" value="OBSCURIN LIKE CYTOSKELETAL ADAPTOR 1"/>
    <property type="match status" value="1"/>
</dbReference>
<proteinExistence type="predicted"/>
<reference evidence="6" key="1">
    <citation type="submission" date="2023-09" db="UniProtKB">
        <authorList>
            <consortium name="Ensembl"/>
        </authorList>
    </citation>
    <scope>IDENTIFICATION</scope>
</reference>
<protein>
    <recommendedName>
        <fullName evidence="5">Ig-like domain-containing protein</fullName>
    </recommendedName>
</protein>
<accession>A0A3B4GBB3</accession>
<organism evidence="6">
    <name type="scientific">Pundamilia nyererei</name>
    <dbReference type="NCBI Taxonomy" id="303518"/>
    <lineage>
        <taxon>Eukaryota</taxon>
        <taxon>Metazoa</taxon>
        <taxon>Chordata</taxon>
        <taxon>Craniata</taxon>
        <taxon>Vertebrata</taxon>
        <taxon>Euteleostomi</taxon>
        <taxon>Actinopterygii</taxon>
        <taxon>Neopterygii</taxon>
        <taxon>Teleostei</taxon>
        <taxon>Neoteleostei</taxon>
        <taxon>Acanthomorphata</taxon>
        <taxon>Ovalentaria</taxon>
        <taxon>Cichlomorphae</taxon>
        <taxon>Cichliformes</taxon>
        <taxon>Cichlidae</taxon>
        <taxon>African cichlids</taxon>
        <taxon>Pseudocrenilabrinae</taxon>
        <taxon>Haplochromini</taxon>
        <taxon>Pundamilia</taxon>
    </lineage>
</organism>
<keyword evidence="2" id="KW-0963">Cytoplasm</keyword>
<name>A0A3B4GBB3_9CICH</name>
<dbReference type="InterPro" id="IPR007110">
    <property type="entry name" value="Ig-like_dom"/>
</dbReference>
<dbReference type="CDD" id="cd00096">
    <property type="entry name" value="Ig"/>
    <property type="match status" value="1"/>
</dbReference>
<dbReference type="InterPro" id="IPR003599">
    <property type="entry name" value="Ig_sub"/>
</dbReference>
<evidence type="ECO:0000256" key="1">
    <source>
        <dbReference type="ARBA" id="ARBA00004496"/>
    </source>
</evidence>
<evidence type="ECO:0000259" key="5">
    <source>
        <dbReference type="PROSITE" id="PS50835"/>
    </source>
</evidence>
<dbReference type="SMART" id="SM00408">
    <property type="entry name" value="IGc2"/>
    <property type="match status" value="2"/>
</dbReference>
<dbReference type="SUPFAM" id="SSF48726">
    <property type="entry name" value="Immunoglobulin"/>
    <property type="match status" value="3"/>
</dbReference>
<dbReference type="FunFam" id="2.60.40.10:FF:001350">
    <property type="entry name" value="titin isoform X1"/>
    <property type="match status" value="1"/>
</dbReference>
<dbReference type="GeneTree" id="ENSGT01110000267173"/>
<dbReference type="SMART" id="SM00409">
    <property type="entry name" value="IG"/>
    <property type="match status" value="2"/>
</dbReference>
<dbReference type="GO" id="GO:0005737">
    <property type="term" value="C:cytoplasm"/>
    <property type="evidence" value="ECO:0007669"/>
    <property type="project" value="UniProtKB-SubCell"/>
</dbReference>
<evidence type="ECO:0000256" key="4">
    <source>
        <dbReference type="ARBA" id="ARBA00023157"/>
    </source>
</evidence>
<dbReference type="PROSITE" id="PS50835">
    <property type="entry name" value="IG_LIKE"/>
    <property type="match status" value="2"/>
</dbReference>
<dbReference type="Gene3D" id="2.60.40.10">
    <property type="entry name" value="Immunoglobulins"/>
    <property type="match status" value="3"/>
</dbReference>
<dbReference type="Ensembl" id="ENSPNYT00000019844.1">
    <property type="protein sequence ID" value="ENSPNYP00000019359.1"/>
    <property type="gene ID" value="ENSPNYG00000014638.1"/>
</dbReference>
<feature type="domain" description="Ig-like" evidence="5">
    <location>
        <begin position="1"/>
        <end position="90"/>
    </location>
</feature>
<keyword evidence="4" id="KW-1015">Disulfide bond</keyword>